<dbReference type="OrthoDB" id="6835315at2"/>
<accession>A1VX24</accession>
<dbReference type="EMBL" id="CP000534">
    <property type="protein sequence ID" value="ABM40202.1"/>
    <property type="molecule type" value="Genomic_DNA"/>
</dbReference>
<organism evidence="1 2">
    <name type="scientific">Polaromonas naphthalenivorans (strain CJ2)</name>
    <dbReference type="NCBI Taxonomy" id="365044"/>
    <lineage>
        <taxon>Bacteria</taxon>
        <taxon>Pseudomonadati</taxon>
        <taxon>Pseudomonadota</taxon>
        <taxon>Betaproteobacteria</taxon>
        <taxon>Burkholderiales</taxon>
        <taxon>Comamonadaceae</taxon>
        <taxon>Polaromonas</taxon>
    </lineage>
</organism>
<sequence length="213" mass="23806">MLETIIFAEPENADARLAELQLSRQVLIDSPVQANMYLARMTSHHPRLYRYGVMTGETVAALRDFLVPHGWEVRNEGNYELVFNPKLNMGIAVASGNEGTGDRLRIPSNKSEKGPRTAKAVKDNQTADLFPETMPTAPEGIVATDTWILLHHRCGNEIRLELSRPNGFDVTERFVTGWSERILLGTISLDNDPMPMPMPQLPEDDIVVTRKAA</sequence>
<dbReference type="AlphaFoldDB" id="A1VX24"/>
<keyword evidence="2" id="KW-1185">Reference proteome</keyword>
<dbReference type="HOGENOM" id="CLU_107959_0_0_4"/>
<protein>
    <submittedName>
        <fullName evidence="1">Uncharacterized protein</fullName>
    </submittedName>
</protein>
<dbReference type="Proteomes" id="UP000000644">
    <property type="component" value="Plasmid pPNAP05"/>
</dbReference>
<dbReference type="RefSeq" id="WP_011798568.1">
    <property type="nucleotide sequence ID" value="NC_008761.1"/>
</dbReference>
<gene>
    <name evidence="1" type="ordered locus">Pnap_4793</name>
</gene>
<geneLocation type="plasmid" evidence="1 2">
    <name>pPNAP05</name>
</geneLocation>
<reference evidence="2" key="1">
    <citation type="journal article" date="2009" name="Environ. Microbiol.">
        <title>The genome of Polaromonas naphthalenivorans strain CJ2, isolated from coal tar-contaminated sediment, reveals physiological and metabolic versatility and evolution through extensive horizontal gene transfer.</title>
        <authorList>
            <person name="Yagi J.M."/>
            <person name="Sims D."/>
            <person name="Brettin T."/>
            <person name="Bruce D."/>
            <person name="Madsen E.L."/>
        </authorList>
    </citation>
    <scope>NUCLEOTIDE SEQUENCE [LARGE SCALE GENOMIC DNA]</scope>
    <source>
        <strain evidence="2">CJ2</strain>
        <plasmid evidence="2">Plasmid pPNAP05</plasmid>
    </source>
</reference>
<dbReference type="KEGG" id="pna:Pnap_4793"/>
<keyword evidence="1" id="KW-0614">Plasmid</keyword>
<proteinExistence type="predicted"/>
<name>A1VX24_POLNA</name>
<evidence type="ECO:0000313" key="1">
    <source>
        <dbReference type="EMBL" id="ABM40202.1"/>
    </source>
</evidence>
<evidence type="ECO:0000313" key="2">
    <source>
        <dbReference type="Proteomes" id="UP000000644"/>
    </source>
</evidence>